<dbReference type="InterPro" id="IPR036890">
    <property type="entry name" value="HATPase_C_sf"/>
</dbReference>
<evidence type="ECO:0000256" key="5">
    <source>
        <dbReference type="ARBA" id="ARBA00022777"/>
    </source>
</evidence>
<evidence type="ECO:0000259" key="9">
    <source>
        <dbReference type="PROSITE" id="PS50113"/>
    </source>
</evidence>
<evidence type="ECO:0000256" key="6">
    <source>
        <dbReference type="ARBA" id="ARBA00023012"/>
    </source>
</evidence>
<dbReference type="InterPro" id="IPR050736">
    <property type="entry name" value="Sensor_HK_Regulatory"/>
</dbReference>
<dbReference type="InterPro" id="IPR035965">
    <property type="entry name" value="PAS-like_dom_sf"/>
</dbReference>
<dbReference type="SMART" id="SM00086">
    <property type="entry name" value="PAC"/>
    <property type="match status" value="2"/>
</dbReference>
<keyword evidence="5" id="KW-0418">Kinase</keyword>
<dbReference type="Pfam" id="PF02518">
    <property type="entry name" value="HATPase_c"/>
    <property type="match status" value="1"/>
</dbReference>
<dbReference type="InterPro" id="IPR000014">
    <property type="entry name" value="PAS"/>
</dbReference>
<dbReference type="CDD" id="cd00130">
    <property type="entry name" value="PAS"/>
    <property type="match status" value="2"/>
</dbReference>
<evidence type="ECO:0000259" key="7">
    <source>
        <dbReference type="PROSITE" id="PS50109"/>
    </source>
</evidence>
<evidence type="ECO:0000313" key="10">
    <source>
        <dbReference type="EMBL" id="MBB2149032.1"/>
    </source>
</evidence>
<dbReference type="PROSITE" id="PS50113">
    <property type="entry name" value="PAC"/>
    <property type="match status" value="1"/>
</dbReference>
<reference evidence="10 11" key="1">
    <citation type="submission" date="2019-11" db="EMBL/GenBank/DDBJ databases">
        <title>Description of Pedobacter sp. LMG 31462T.</title>
        <authorList>
            <person name="Carlier A."/>
            <person name="Qi S."/>
            <person name="Vandamme P."/>
        </authorList>
    </citation>
    <scope>NUCLEOTIDE SEQUENCE [LARGE SCALE GENOMIC DNA]</scope>
    <source>
        <strain evidence="10 11">LMG 31462</strain>
    </source>
</reference>
<sequence length="643" mass="72342">MDQALSKLTSDCFYTGEHFQNYFKVSPQSVVFKANFPDFTILAVSDQFIDMSLKSRTELLGKNLLDVLPGKIKDDYGKGLALSTLKEMLRTKKKIELPIYIYDIYSSETGKLEPLYWSNSYQPVLDEDGNVAYIINTTANVTAQVMLKEMASTSAENLLQQQQRLHKMFMKAPIGMALYTKGNFIIEYANEAICKLWGKGGPLEVLGQSIFDLLPSMLEFGYREIFEEVISSGQSYQGRESPVKYERDGVMEIFYFDLNLEPVFGKGQEVTGLLSVVNNVTGRVLTRKTIENTEERLRLASEATGIASWDLDLQSMELIYSPSLADLFGIPGKTDLTFEELRELVYPEDIIGVKEAFQTALDSGKYNRQSRIVRPDHLIYWISVTGKVIFNANGTPARMLGTVMDITESKQEELKKNDFIAIASHELKTPLTSLKAYAQLLKSSKAAADPNFIKSVGARIEGQINKMTKLVYSFLDLSKIETNKTELSTELIDVNELIKEVINDYVFQEKNHPILFDAESLPMIYADKHKITQVIDNLVSNAIKYSPLGGDVLVSAKLQNEVVLISVEDHGIGIDNIHQHKIFDRYYRIDDMQVKNASGFGIGLYLCADIVERHHGEIGLKSEPGKGSRFFFTLPVDAPSKIQ</sequence>
<dbReference type="InterPro" id="IPR003661">
    <property type="entry name" value="HisK_dim/P_dom"/>
</dbReference>
<dbReference type="SUPFAM" id="SSF55785">
    <property type="entry name" value="PYP-like sensor domain (PAS domain)"/>
    <property type="match status" value="3"/>
</dbReference>
<dbReference type="SUPFAM" id="SSF55874">
    <property type="entry name" value="ATPase domain of HSP90 chaperone/DNA topoisomerase II/histidine kinase"/>
    <property type="match status" value="1"/>
</dbReference>
<dbReference type="EMBL" id="WNXC01000002">
    <property type="protein sequence ID" value="MBB2149032.1"/>
    <property type="molecule type" value="Genomic_DNA"/>
</dbReference>
<organism evidence="10 11">
    <name type="scientific">Pedobacter gandavensis</name>
    <dbReference type="NCBI Taxonomy" id="2679963"/>
    <lineage>
        <taxon>Bacteria</taxon>
        <taxon>Pseudomonadati</taxon>
        <taxon>Bacteroidota</taxon>
        <taxon>Sphingobacteriia</taxon>
        <taxon>Sphingobacteriales</taxon>
        <taxon>Sphingobacteriaceae</taxon>
        <taxon>Pedobacter</taxon>
    </lineage>
</organism>
<dbReference type="EC" id="2.7.13.3" evidence="2"/>
<dbReference type="PANTHER" id="PTHR43711:SF31">
    <property type="entry name" value="HISTIDINE KINASE"/>
    <property type="match status" value="1"/>
</dbReference>
<evidence type="ECO:0000256" key="1">
    <source>
        <dbReference type="ARBA" id="ARBA00000085"/>
    </source>
</evidence>
<dbReference type="InterPro" id="IPR013655">
    <property type="entry name" value="PAS_fold_3"/>
</dbReference>
<gene>
    <name evidence="10" type="ORF">GM920_08915</name>
</gene>
<dbReference type="InterPro" id="IPR005467">
    <property type="entry name" value="His_kinase_dom"/>
</dbReference>
<comment type="caution">
    <text evidence="10">The sequence shown here is derived from an EMBL/GenBank/DDBJ whole genome shotgun (WGS) entry which is preliminary data.</text>
</comment>
<dbReference type="NCBIfam" id="TIGR00229">
    <property type="entry name" value="sensory_box"/>
    <property type="match status" value="2"/>
</dbReference>
<dbReference type="InterPro" id="IPR036097">
    <property type="entry name" value="HisK_dim/P_sf"/>
</dbReference>
<protein>
    <recommendedName>
        <fullName evidence="2">histidine kinase</fullName>
        <ecNumber evidence="2">2.7.13.3</ecNumber>
    </recommendedName>
</protein>
<dbReference type="CDD" id="cd00082">
    <property type="entry name" value="HisKA"/>
    <property type="match status" value="1"/>
</dbReference>
<keyword evidence="6" id="KW-0902">Two-component regulatory system</keyword>
<dbReference type="PROSITE" id="PS50112">
    <property type="entry name" value="PAS"/>
    <property type="match status" value="1"/>
</dbReference>
<name>A0ABR6EV15_9SPHI</name>
<evidence type="ECO:0000313" key="11">
    <source>
        <dbReference type="Proteomes" id="UP000636110"/>
    </source>
</evidence>
<proteinExistence type="predicted"/>
<dbReference type="Proteomes" id="UP000636110">
    <property type="component" value="Unassembled WGS sequence"/>
</dbReference>
<feature type="domain" description="Histidine kinase" evidence="7">
    <location>
        <begin position="422"/>
        <end position="638"/>
    </location>
</feature>
<feature type="domain" description="PAC" evidence="9">
    <location>
        <begin position="366"/>
        <end position="418"/>
    </location>
</feature>
<evidence type="ECO:0000259" key="8">
    <source>
        <dbReference type="PROSITE" id="PS50112"/>
    </source>
</evidence>
<dbReference type="InterPro" id="IPR003594">
    <property type="entry name" value="HATPase_dom"/>
</dbReference>
<dbReference type="InterPro" id="IPR004358">
    <property type="entry name" value="Sig_transdc_His_kin-like_C"/>
</dbReference>
<keyword evidence="11" id="KW-1185">Reference proteome</keyword>
<keyword evidence="3" id="KW-0597">Phosphoprotein</keyword>
<dbReference type="Pfam" id="PF00512">
    <property type="entry name" value="HisKA"/>
    <property type="match status" value="1"/>
</dbReference>
<dbReference type="PROSITE" id="PS50109">
    <property type="entry name" value="HIS_KIN"/>
    <property type="match status" value="1"/>
</dbReference>
<comment type="catalytic activity">
    <reaction evidence="1">
        <text>ATP + protein L-histidine = ADP + protein N-phospho-L-histidine.</text>
        <dbReference type="EC" id="2.7.13.3"/>
    </reaction>
</comment>
<feature type="domain" description="PAS" evidence="8">
    <location>
        <begin position="293"/>
        <end position="364"/>
    </location>
</feature>
<evidence type="ECO:0000256" key="2">
    <source>
        <dbReference type="ARBA" id="ARBA00012438"/>
    </source>
</evidence>
<dbReference type="SMART" id="SM00388">
    <property type="entry name" value="HisKA"/>
    <property type="match status" value="1"/>
</dbReference>
<evidence type="ECO:0000256" key="3">
    <source>
        <dbReference type="ARBA" id="ARBA00022553"/>
    </source>
</evidence>
<dbReference type="InterPro" id="IPR001610">
    <property type="entry name" value="PAC"/>
</dbReference>
<dbReference type="Pfam" id="PF08447">
    <property type="entry name" value="PAS_3"/>
    <property type="match status" value="1"/>
</dbReference>
<dbReference type="Gene3D" id="1.10.287.130">
    <property type="match status" value="1"/>
</dbReference>
<dbReference type="InterPro" id="IPR000700">
    <property type="entry name" value="PAS-assoc_C"/>
</dbReference>
<keyword evidence="4" id="KW-0808">Transferase</keyword>
<dbReference type="SUPFAM" id="SSF47384">
    <property type="entry name" value="Homodimeric domain of signal transducing histidine kinase"/>
    <property type="match status" value="1"/>
</dbReference>
<dbReference type="Gene3D" id="3.30.450.20">
    <property type="entry name" value="PAS domain"/>
    <property type="match status" value="3"/>
</dbReference>
<dbReference type="Pfam" id="PF13426">
    <property type="entry name" value="PAS_9"/>
    <property type="match status" value="2"/>
</dbReference>
<dbReference type="SMART" id="SM00387">
    <property type="entry name" value="HATPase_c"/>
    <property type="match status" value="1"/>
</dbReference>
<dbReference type="PANTHER" id="PTHR43711">
    <property type="entry name" value="TWO-COMPONENT HISTIDINE KINASE"/>
    <property type="match status" value="1"/>
</dbReference>
<accession>A0ABR6EV15</accession>
<dbReference type="Gene3D" id="2.10.70.100">
    <property type="match status" value="1"/>
</dbReference>
<evidence type="ECO:0000256" key="4">
    <source>
        <dbReference type="ARBA" id="ARBA00022679"/>
    </source>
</evidence>
<dbReference type="RefSeq" id="WP_182955949.1">
    <property type="nucleotide sequence ID" value="NZ_WNXC01000002.1"/>
</dbReference>
<dbReference type="Gene3D" id="3.30.565.10">
    <property type="entry name" value="Histidine kinase-like ATPase, C-terminal domain"/>
    <property type="match status" value="1"/>
</dbReference>
<dbReference type="SMART" id="SM00091">
    <property type="entry name" value="PAS"/>
    <property type="match status" value="3"/>
</dbReference>
<dbReference type="PRINTS" id="PR00344">
    <property type="entry name" value="BCTRLSENSOR"/>
</dbReference>